<gene>
    <name evidence="1" type="ORF">ACFSJ3_17585</name>
</gene>
<keyword evidence="2" id="KW-1185">Reference proteome</keyword>
<dbReference type="Proteomes" id="UP001597380">
    <property type="component" value="Unassembled WGS sequence"/>
</dbReference>
<reference evidence="2" key="1">
    <citation type="journal article" date="2019" name="Int. J. Syst. Evol. Microbiol.">
        <title>The Global Catalogue of Microorganisms (GCM) 10K type strain sequencing project: providing services to taxonomists for standard genome sequencing and annotation.</title>
        <authorList>
            <consortium name="The Broad Institute Genomics Platform"/>
            <consortium name="The Broad Institute Genome Sequencing Center for Infectious Disease"/>
            <person name="Wu L."/>
            <person name="Ma J."/>
        </authorList>
    </citation>
    <scope>NUCLEOTIDE SEQUENCE [LARGE SCALE GENOMIC DNA]</scope>
    <source>
        <strain evidence="2">CGMCC 1.10992</strain>
    </source>
</reference>
<sequence length="335" mass="37341">MGELDICCTQLGIKLAAYNLGRRVTRLSQADFSQHQMQAQPYPYPLQQHALVAITLEHPSAPFEPAIWCLKLPLDEQGCIDFPSVHHIAGLLQNSFNHAVDGEERESMLKNNPFAISPSQQQLALLTSLIRKDKKQPASKYYEQVAEYFSGQTEISQWQNLSLQGIADLATRRDAMTFMQAEQLNRFPPEAIAGFAAAAEQTGVSSNQAEQISIALMAEKDLQRQLLYVRCILHPENHNLLEKALDKLLTGSLGAEPDLYILIAGRGWELLKGQNLKIYLERLAALEDIPLFVSLLTDLFGIPSLKAELHMAIRSPERSAELANAIGHFFKAVRG</sequence>
<dbReference type="RefSeq" id="WP_345342104.1">
    <property type="nucleotide sequence ID" value="NZ_BAABLI010000033.1"/>
</dbReference>
<protein>
    <submittedName>
        <fullName evidence="1">DUF3549 family protein</fullName>
    </submittedName>
</protein>
<accession>A0ABW4XQK4</accession>
<dbReference type="InterPro" id="IPR021936">
    <property type="entry name" value="DUF3549"/>
</dbReference>
<evidence type="ECO:0000313" key="2">
    <source>
        <dbReference type="Proteomes" id="UP001597380"/>
    </source>
</evidence>
<evidence type="ECO:0000313" key="1">
    <source>
        <dbReference type="EMBL" id="MFD2097807.1"/>
    </source>
</evidence>
<dbReference type="EMBL" id="JBHUHT010000029">
    <property type="protein sequence ID" value="MFD2097807.1"/>
    <property type="molecule type" value="Genomic_DNA"/>
</dbReference>
<dbReference type="Pfam" id="PF12069">
    <property type="entry name" value="DUF3549"/>
    <property type="match status" value="1"/>
</dbReference>
<name>A0ABW4XQK4_9GAMM</name>
<proteinExistence type="predicted"/>
<organism evidence="1 2">
    <name type="scientific">Corallincola platygyrae</name>
    <dbReference type="NCBI Taxonomy" id="1193278"/>
    <lineage>
        <taxon>Bacteria</taxon>
        <taxon>Pseudomonadati</taxon>
        <taxon>Pseudomonadota</taxon>
        <taxon>Gammaproteobacteria</taxon>
        <taxon>Alteromonadales</taxon>
        <taxon>Psychromonadaceae</taxon>
        <taxon>Corallincola</taxon>
    </lineage>
</organism>
<comment type="caution">
    <text evidence="1">The sequence shown here is derived from an EMBL/GenBank/DDBJ whole genome shotgun (WGS) entry which is preliminary data.</text>
</comment>